<dbReference type="AlphaFoldDB" id="A0A369W7D1"/>
<evidence type="ECO:0000313" key="2">
    <source>
        <dbReference type="EMBL" id="RDE09142.1"/>
    </source>
</evidence>
<sequence length="416" mass="45457">MKVLILGLNYAPETIGIGIYTAGMAEYLAEAGHSVRVIAAKPYYPQWKIMDGHSPFGWSRRNENDVRITRVPHYIPANPTTARRLLHHLSFALGSAVPALWSGIVWRPDIVLTIAPSLIAAPVARIAALCAGAKSWLHVQDFEVEAAFATGLMEAKGASARLAHGFERTVLSLFDIVSTISPPMCARLADKGVPNCRIVEFRNWADIETIRPLTSPSAFRARWDIATPHVALYSGSIANKQGLEIIVKAASLLKGRTDLTFVVCGEGPNKQRLEQQATGLRNIRFHDLQPRDDLHELLGLATIHLLPQRPDTADLLFPSKLANMFASGRPVIATAAEGTALAEEVDGRGLVTPPEDTAAFAAAISTLCDDRTVRDRLGAAARRHAEQRLSRHAILRAWETEVVRILSPLVPERMPS</sequence>
<evidence type="ECO:0000259" key="1">
    <source>
        <dbReference type="Pfam" id="PF13579"/>
    </source>
</evidence>
<proteinExistence type="predicted"/>
<evidence type="ECO:0000313" key="3">
    <source>
        <dbReference type="Proteomes" id="UP000253759"/>
    </source>
</evidence>
<dbReference type="InterPro" id="IPR028098">
    <property type="entry name" value="Glyco_trans_4-like_N"/>
</dbReference>
<comment type="caution">
    <text evidence="2">The sequence shown here is derived from an EMBL/GenBank/DDBJ whole genome shotgun (WGS) entry which is preliminary data.</text>
</comment>
<protein>
    <submittedName>
        <fullName evidence="2">Colanic acid biosynthesis glycosyltransferase WcaI</fullName>
    </submittedName>
</protein>
<dbReference type="PANTHER" id="PTHR45947">
    <property type="entry name" value="SULFOQUINOVOSYL TRANSFERASE SQD2"/>
    <property type="match status" value="1"/>
</dbReference>
<dbReference type="EMBL" id="QQNH01000008">
    <property type="protein sequence ID" value="RDE09142.1"/>
    <property type="molecule type" value="Genomic_DNA"/>
</dbReference>
<dbReference type="RefSeq" id="WP_114645668.1">
    <property type="nucleotide sequence ID" value="NZ_QQNH01000008.1"/>
</dbReference>
<keyword evidence="3" id="KW-1185">Reference proteome</keyword>
<dbReference type="Proteomes" id="UP000253759">
    <property type="component" value="Unassembled WGS sequence"/>
</dbReference>
<accession>A0A369W7D1</accession>
<dbReference type="SUPFAM" id="SSF53756">
    <property type="entry name" value="UDP-Glycosyltransferase/glycogen phosphorylase"/>
    <property type="match status" value="1"/>
</dbReference>
<feature type="domain" description="Glycosyltransferase subfamily 4-like N-terminal" evidence="1">
    <location>
        <begin position="16"/>
        <end position="204"/>
    </location>
</feature>
<dbReference type="CDD" id="cd03794">
    <property type="entry name" value="GT4_WbuB-like"/>
    <property type="match status" value="1"/>
</dbReference>
<keyword evidence="2" id="KW-0808">Transferase</keyword>
<dbReference type="Pfam" id="PF13692">
    <property type="entry name" value="Glyco_trans_1_4"/>
    <property type="match status" value="1"/>
</dbReference>
<dbReference type="OrthoDB" id="9787293at2"/>
<dbReference type="PANTHER" id="PTHR45947:SF3">
    <property type="entry name" value="SULFOQUINOVOSYL TRANSFERASE SQD2"/>
    <property type="match status" value="1"/>
</dbReference>
<reference evidence="3" key="1">
    <citation type="submission" date="2018-07" db="EMBL/GenBank/DDBJ databases">
        <authorList>
            <person name="Liu B.-T."/>
            <person name="Du Z."/>
        </authorList>
    </citation>
    <scope>NUCLEOTIDE SEQUENCE [LARGE SCALE GENOMIC DNA]</scope>
    <source>
        <strain evidence="3">XYN52</strain>
    </source>
</reference>
<dbReference type="GO" id="GO:0016758">
    <property type="term" value="F:hexosyltransferase activity"/>
    <property type="evidence" value="ECO:0007669"/>
    <property type="project" value="TreeGrafter"/>
</dbReference>
<organism evidence="2 3">
    <name type="scientific">Pelagibacterium lacus</name>
    <dbReference type="NCBI Taxonomy" id="2282655"/>
    <lineage>
        <taxon>Bacteria</taxon>
        <taxon>Pseudomonadati</taxon>
        <taxon>Pseudomonadota</taxon>
        <taxon>Alphaproteobacteria</taxon>
        <taxon>Hyphomicrobiales</taxon>
        <taxon>Devosiaceae</taxon>
        <taxon>Pelagibacterium</taxon>
    </lineage>
</organism>
<dbReference type="NCBIfam" id="NF007640">
    <property type="entry name" value="PRK10307.1"/>
    <property type="match status" value="1"/>
</dbReference>
<name>A0A369W7D1_9HYPH</name>
<dbReference type="InterPro" id="IPR050194">
    <property type="entry name" value="Glycosyltransferase_grp1"/>
</dbReference>
<dbReference type="Gene3D" id="3.40.50.2000">
    <property type="entry name" value="Glycogen Phosphorylase B"/>
    <property type="match status" value="2"/>
</dbReference>
<dbReference type="Pfam" id="PF13579">
    <property type="entry name" value="Glyco_trans_4_4"/>
    <property type="match status" value="1"/>
</dbReference>
<gene>
    <name evidence="2" type="ORF">DVH29_08100</name>
</gene>